<dbReference type="AlphaFoldDB" id="A0A1I3V103"/>
<dbReference type="STRING" id="1477437.SAMN05444682_115158"/>
<gene>
    <name evidence="1" type="ORF">SAMN05444682_115158</name>
</gene>
<name>A0A1I3V103_9SPHI</name>
<keyword evidence="2" id="KW-1185">Reference proteome</keyword>
<evidence type="ECO:0000313" key="1">
    <source>
        <dbReference type="EMBL" id="SFJ89354.1"/>
    </source>
</evidence>
<organism evidence="1 2">
    <name type="scientific">Parapedobacter indicus</name>
    <dbReference type="NCBI Taxonomy" id="1477437"/>
    <lineage>
        <taxon>Bacteria</taxon>
        <taxon>Pseudomonadati</taxon>
        <taxon>Bacteroidota</taxon>
        <taxon>Sphingobacteriia</taxon>
        <taxon>Sphingobacteriales</taxon>
        <taxon>Sphingobacteriaceae</taxon>
        <taxon>Parapedobacter</taxon>
    </lineage>
</organism>
<evidence type="ECO:0000313" key="2">
    <source>
        <dbReference type="Proteomes" id="UP000198670"/>
    </source>
</evidence>
<dbReference type="EMBL" id="FOQO01000015">
    <property type="protein sequence ID" value="SFJ89354.1"/>
    <property type="molecule type" value="Genomic_DNA"/>
</dbReference>
<dbReference type="OrthoDB" id="1099760at2"/>
<accession>A0A1I3V103</accession>
<sequence length="86" mass="9702">MRPIDFKERNIIFNKPEGMTDEECSPLPAYVGKDQNGHPYINTVWMPSKEDLEALLAGRPLVLSICGVSMPPVCLFTTDENDMPNY</sequence>
<proteinExistence type="predicted"/>
<dbReference type="RefSeq" id="WP_090632170.1">
    <property type="nucleotide sequence ID" value="NZ_FOQO01000015.1"/>
</dbReference>
<dbReference type="Proteomes" id="UP000198670">
    <property type="component" value="Unassembled WGS sequence"/>
</dbReference>
<reference evidence="1 2" key="1">
    <citation type="submission" date="2016-10" db="EMBL/GenBank/DDBJ databases">
        <authorList>
            <person name="de Groot N.N."/>
        </authorList>
    </citation>
    <scope>NUCLEOTIDE SEQUENCE [LARGE SCALE GENOMIC DNA]</scope>
    <source>
        <strain evidence="1 2">RK1</strain>
    </source>
</reference>
<protein>
    <submittedName>
        <fullName evidence="1">Uncharacterized protein</fullName>
    </submittedName>
</protein>